<comment type="caution">
    <text evidence="1">The sequence shown here is derived from an EMBL/GenBank/DDBJ whole genome shotgun (WGS) entry which is preliminary data.</text>
</comment>
<organism evidence="1">
    <name type="scientific">Cladocopium goreaui</name>
    <dbReference type="NCBI Taxonomy" id="2562237"/>
    <lineage>
        <taxon>Eukaryota</taxon>
        <taxon>Sar</taxon>
        <taxon>Alveolata</taxon>
        <taxon>Dinophyceae</taxon>
        <taxon>Suessiales</taxon>
        <taxon>Symbiodiniaceae</taxon>
        <taxon>Cladocopium</taxon>
    </lineage>
</organism>
<dbReference type="EMBL" id="CAMXCT010001921">
    <property type="protein sequence ID" value="CAI3994190.1"/>
    <property type="molecule type" value="Genomic_DNA"/>
</dbReference>
<gene>
    <name evidence="1" type="ORF">C1SCF055_LOCUS20859</name>
</gene>
<accession>A0A9P1G192</accession>
<proteinExistence type="predicted"/>
<dbReference type="EMBL" id="CAMXCT020001921">
    <property type="protein sequence ID" value="CAL1147565.1"/>
    <property type="molecule type" value="Genomic_DNA"/>
</dbReference>
<evidence type="ECO:0000313" key="2">
    <source>
        <dbReference type="EMBL" id="CAL4781502.1"/>
    </source>
</evidence>
<reference evidence="2 3" key="2">
    <citation type="submission" date="2024-05" db="EMBL/GenBank/DDBJ databases">
        <authorList>
            <person name="Chen Y."/>
            <person name="Shah S."/>
            <person name="Dougan E. K."/>
            <person name="Thang M."/>
            <person name="Chan C."/>
        </authorList>
    </citation>
    <scope>NUCLEOTIDE SEQUENCE [LARGE SCALE GENOMIC DNA]</scope>
</reference>
<dbReference type="Proteomes" id="UP001152797">
    <property type="component" value="Unassembled WGS sequence"/>
</dbReference>
<dbReference type="EMBL" id="CAMXCT030001921">
    <property type="protein sequence ID" value="CAL4781502.1"/>
    <property type="molecule type" value="Genomic_DNA"/>
</dbReference>
<sequence>MENETAAVAVAQYGEIQNTEVALVALTAVPDTDAYNTVIEMLKSRELERSVTQLGLLESVTRPMHYSGPTVSVPYYSAHCDYQKTGYESTDDVWIGVLSPNSVFPGLSTAHYAYSETELRLYSQPLQRVDYPVFLSLPLTLSDLALATGEIPTEWFDRSLCNLWTDLRGALLYSTLQLWKGQRLALEQSDIGFRSLGSSTSQKLVAENWPHHLYAKEAAAVSATVAGLKQFNRGYFSHSYVNATGAVSFELIDLELNGTRYCNAHRRFLFVHLPLTQFQMEKAGLASTPAELKKFTWDHYGTGTAALPITETGTYLKVDIQISGLGLSSTADTVITVTKVMVSAAELAKEVRKKQDHVFVKMKKLQCTNKKPHCPAGITPLGPLVAKQCQLCGRARHKVRWAYASDNSGLRSTKGGTCAACVKTARILRCSRSPGVIKDSGGLSHFLRVSHRVQEELGKKDVCTCKGCKS</sequence>
<evidence type="ECO:0000313" key="3">
    <source>
        <dbReference type="Proteomes" id="UP001152797"/>
    </source>
</evidence>
<name>A0A9P1G192_9DINO</name>
<feature type="non-terminal residue" evidence="1">
    <location>
        <position position="1"/>
    </location>
</feature>
<evidence type="ECO:0000313" key="1">
    <source>
        <dbReference type="EMBL" id="CAI3994190.1"/>
    </source>
</evidence>
<reference evidence="1" key="1">
    <citation type="submission" date="2022-10" db="EMBL/GenBank/DDBJ databases">
        <authorList>
            <person name="Chen Y."/>
            <person name="Dougan E. K."/>
            <person name="Chan C."/>
            <person name="Rhodes N."/>
            <person name="Thang M."/>
        </authorList>
    </citation>
    <scope>NUCLEOTIDE SEQUENCE</scope>
</reference>
<dbReference type="AlphaFoldDB" id="A0A9P1G192"/>
<keyword evidence="3" id="KW-1185">Reference proteome</keyword>
<protein>
    <submittedName>
        <fullName evidence="1">Uncharacterized protein</fullName>
    </submittedName>
</protein>